<dbReference type="OrthoDB" id="193380at2759"/>
<keyword evidence="6" id="KW-0328">Glycosyltransferase</keyword>
<keyword evidence="6" id="KW-0808">Transferase</keyword>
<comment type="caution">
    <text evidence="6">The sequence shown here is derived from an EMBL/GenBank/DDBJ whole genome shotgun (WGS) entry which is preliminary data.</text>
</comment>
<accession>A0A0C2JN30</accession>
<dbReference type="AlphaFoldDB" id="A0A0C2JN30"/>
<keyword evidence="3" id="KW-0662">Pyridine nucleotide biosynthesis</keyword>
<comment type="pathway">
    <text evidence="1">Cofactor biosynthesis; NAD(+) biosynthesis.</text>
</comment>
<dbReference type="InterPro" id="IPR040727">
    <property type="entry name" value="NAPRTase_N"/>
</dbReference>
<gene>
    <name evidence="6" type="ORF">RF11_00871</name>
</gene>
<dbReference type="Pfam" id="PF17767">
    <property type="entry name" value="NAPRTase_N"/>
    <property type="match status" value="1"/>
</dbReference>
<organism evidence="6 7">
    <name type="scientific">Thelohanellus kitauei</name>
    <name type="common">Myxosporean</name>
    <dbReference type="NCBI Taxonomy" id="669202"/>
    <lineage>
        <taxon>Eukaryota</taxon>
        <taxon>Metazoa</taxon>
        <taxon>Cnidaria</taxon>
        <taxon>Myxozoa</taxon>
        <taxon>Myxosporea</taxon>
        <taxon>Bivalvulida</taxon>
        <taxon>Platysporina</taxon>
        <taxon>Myxobolidae</taxon>
        <taxon>Thelohanellus</taxon>
    </lineage>
</organism>
<name>A0A0C2JN30_THEKT</name>
<evidence type="ECO:0000256" key="4">
    <source>
        <dbReference type="ARBA" id="ARBA00048668"/>
    </source>
</evidence>
<comment type="catalytic activity">
    <reaction evidence="4">
        <text>5-phospho-alpha-D-ribose 1-diphosphate + nicotinate + ATP + H2O = nicotinate beta-D-ribonucleotide + ADP + phosphate + diphosphate</text>
        <dbReference type="Rhea" id="RHEA:36163"/>
        <dbReference type="ChEBI" id="CHEBI:15377"/>
        <dbReference type="ChEBI" id="CHEBI:30616"/>
        <dbReference type="ChEBI" id="CHEBI:32544"/>
        <dbReference type="ChEBI" id="CHEBI:33019"/>
        <dbReference type="ChEBI" id="CHEBI:43474"/>
        <dbReference type="ChEBI" id="CHEBI:57502"/>
        <dbReference type="ChEBI" id="CHEBI:58017"/>
        <dbReference type="ChEBI" id="CHEBI:456216"/>
        <dbReference type="EC" id="6.3.4.21"/>
    </reaction>
</comment>
<dbReference type="GO" id="GO:0005829">
    <property type="term" value="C:cytosol"/>
    <property type="evidence" value="ECO:0007669"/>
    <property type="project" value="TreeGrafter"/>
</dbReference>
<reference evidence="6 7" key="1">
    <citation type="journal article" date="2014" name="Genome Biol. Evol.">
        <title>The genome of the myxosporean Thelohanellus kitauei shows adaptations to nutrient acquisition within its fish host.</title>
        <authorList>
            <person name="Yang Y."/>
            <person name="Xiong J."/>
            <person name="Zhou Z."/>
            <person name="Huo F."/>
            <person name="Miao W."/>
            <person name="Ran C."/>
            <person name="Liu Y."/>
            <person name="Zhang J."/>
            <person name="Feng J."/>
            <person name="Wang M."/>
            <person name="Wang M."/>
            <person name="Wang L."/>
            <person name="Yao B."/>
        </authorList>
    </citation>
    <scope>NUCLEOTIDE SEQUENCE [LARGE SCALE GENOMIC DNA]</scope>
    <source>
        <strain evidence="6">Wuqing</strain>
    </source>
</reference>
<evidence type="ECO:0000259" key="5">
    <source>
        <dbReference type="Pfam" id="PF17767"/>
    </source>
</evidence>
<evidence type="ECO:0000256" key="3">
    <source>
        <dbReference type="ARBA" id="ARBA00022642"/>
    </source>
</evidence>
<dbReference type="UniPathway" id="UPA00253"/>
<evidence type="ECO:0000313" key="7">
    <source>
        <dbReference type="Proteomes" id="UP000031668"/>
    </source>
</evidence>
<sequence>MDLKNESLGILFNDYYQFTMSYSYWKNNNHDYKGVFEIYFRKNPFDRQFTVFAGIGRFISILENFSISDSDIAAVQMLLGPKIDQKYLEYLKNLDLSQVEVVGFEEGAIVFPNEPLIQISGPIGSNSTFYQQSISLKPSC</sequence>
<dbReference type="PANTHER" id="PTHR11098">
    <property type="entry name" value="NICOTINATE PHOSPHORIBOSYLTRANSFERASE"/>
    <property type="match status" value="1"/>
</dbReference>
<dbReference type="SUPFAM" id="SSF54675">
    <property type="entry name" value="Nicotinate/Quinolinate PRTase N-terminal domain-like"/>
    <property type="match status" value="1"/>
</dbReference>
<evidence type="ECO:0000313" key="6">
    <source>
        <dbReference type="EMBL" id="KII70768.1"/>
    </source>
</evidence>
<proteinExistence type="inferred from homology"/>
<dbReference type="Gene3D" id="3.20.140.10">
    <property type="entry name" value="nicotinate phosphoribosyltransferase"/>
    <property type="match status" value="1"/>
</dbReference>
<dbReference type="InterPro" id="IPR007229">
    <property type="entry name" value="Nic_PRibTrfase-Fam"/>
</dbReference>
<dbReference type="PANTHER" id="PTHR11098:SF1">
    <property type="entry name" value="NICOTINATE PHOSPHORIBOSYLTRANSFERASE"/>
    <property type="match status" value="1"/>
</dbReference>
<evidence type="ECO:0000256" key="1">
    <source>
        <dbReference type="ARBA" id="ARBA00004790"/>
    </source>
</evidence>
<feature type="domain" description="Nicotinate phosphoribosyltransferase N-terminal" evidence="5">
    <location>
        <begin position="11"/>
        <end position="125"/>
    </location>
</feature>
<comment type="similarity">
    <text evidence="2">Belongs to the NAPRTase family.</text>
</comment>
<evidence type="ECO:0000256" key="2">
    <source>
        <dbReference type="ARBA" id="ARBA00010897"/>
    </source>
</evidence>
<dbReference type="GO" id="GO:0016757">
    <property type="term" value="F:glycosyltransferase activity"/>
    <property type="evidence" value="ECO:0007669"/>
    <property type="project" value="UniProtKB-KW"/>
</dbReference>
<dbReference type="Proteomes" id="UP000031668">
    <property type="component" value="Unassembled WGS sequence"/>
</dbReference>
<keyword evidence="7" id="KW-1185">Reference proteome</keyword>
<protein>
    <submittedName>
        <fullName evidence="6">Nicotinate phosphoribosyltransferase</fullName>
    </submittedName>
</protein>
<dbReference type="GO" id="GO:0034355">
    <property type="term" value="P:NAD+ biosynthetic process via the salvage pathway"/>
    <property type="evidence" value="ECO:0007669"/>
    <property type="project" value="TreeGrafter"/>
</dbReference>
<dbReference type="EMBL" id="JWZT01001965">
    <property type="protein sequence ID" value="KII70768.1"/>
    <property type="molecule type" value="Genomic_DNA"/>
</dbReference>
<dbReference type="GO" id="GO:0004516">
    <property type="term" value="F:nicotinate phosphoribosyltransferase activity"/>
    <property type="evidence" value="ECO:0007669"/>
    <property type="project" value="UniProtKB-EC"/>
</dbReference>